<name>A0A371I7B4_MUCPR</name>
<reference evidence="2" key="1">
    <citation type="submission" date="2018-05" db="EMBL/GenBank/DDBJ databases">
        <title>Draft genome of Mucuna pruriens seed.</title>
        <authorList>
            <person name="Nnadi N.E."/>
            <person name="Vos R."/>
            <person name="Hasami M.H."/>
            <person name="Devisetty U.K."/>
            <person name="Aguiy J.C."/>
        </authorList>
    </citation>
    <scope>NUCLEOTIDE SEQUENCE [LARGE SCALE GENOMIC DNA]</scope>
    <source>
        <strain evidence="2">JCA_2017</strain>
    </source>
</reference>
<dbReference type="Pfam" id="PF13952">
    <property type="entry name" value="DUF4216"/>
    <property type="match status" value="1"/>
</dbReference>
<dbReference type="OrthoDB" id="1709318at2759"/>
<sequence length="157" mass="17462">MACFGGLTPLYLAISGGTLQLCHNDRCGRPSSPFHKFGRLIILNLECLSLNVSGLTVTSVQTNELGCTLVDLDKVGYKGESFIMAYHAKQVFYVNDPSNKGWETILQRKSMHGSDENQDVNLNLTNTPSFSNHINKVDDVHTTRHDHIEGLWEDIAI</sequence>
<dbReference type="EMBL" id="QJKJ01000746">
    <property type="protein sequence ID" value="RDY10933.1"/>
    <property type="molecule type" value="Genomic_DNA"/>
</dbReference>
<gene>
    <name evidence="2" type="ORF">CR513_04478</name>
</gene>
<comment type="caution">
    <text evidence="2">The sequence shown here is derived from an EMBL/GenBank/DDBJ whole genome shotgun (WGS) entry which is preliminary data.</text>
</comment>
<feature type="domain" description="DUF4216" evidence="1">
    <location>
        <begin position="58"/>
        <end position="103"/>
    </location>
</feature>
<dbReference type="AlphaFoldDB" id="A0A371I7B4"/>
<protein>
    <recommendedName>
        <fullName evidence="1">DUF4216 domain-containing protein</fullName>
    </recommendedName>
</protein>
<keyword evidence="3" id="KW-1185">Reference proteome</keyword>
<proteinExistence type="predicted"/>
<evidence type="ECO:0000313" key="3">
    <source>
        <dbReference type="Proteomes" id="UP000257109"/>
    </source>
</evidence>
<feature type="non-terminal residue" evidence="2">
    <location>
        <position position="1"/>
    </location>
</feature>
<dbReference type="Proteomes" id="UP000257109">
    <property type="component" value="Unassembled WGS sequence"/>
</dbReference>
<accession>A0A371I7B4</accession>
<evidence type="ECO:0000313" key="2">
    <source>
        <dbReference type="EMBL" id="RDY10933.1"/>
    </source>
</evidence>
<dbReference type="InterPro" id="IPR025312">
    <property type="entry name" value="DUF4216"/>
</dbReference>
<evidence type="ECO:0000259" key="1">
    <source>
        <dbReference type="Pfam" id="PF13952"/>
    </source>
</evidence>
<organism evidence="2 3">
    <name type="scientific">Mucuna pruriens</name>
    <name type="common">Velvet bean</name>
    <name type="synonym">Dolichos pruriens</name>
    <dbReference type="NCBI Taxonomy" id="157652"/>
    <lineage>
        <taxon>Eukaryota</taxon>
        <taxon>Viridiplantae</taxon>
        <taxon>Streptophyta</taxon>
        <taxon>Embryophyta</taxon>
        <taxon>Tracheophyta</taxon>
        <taxon>Spermatophyta</taxon>
        <taxon>Magnoliopsida</taxon>
        <taxon>eudicotyledons</taxon>
        <taxon>Gunneridae</taxon>
        <taxon>Pentapetalae</taxon>
        <taxon>rosids</taxon>
        <taxon>fabids</taxon>
        <taxon>Fabales</taxon>
        <taxon>Fabaceae</taxon>
        <taxon>Papilionoideae</taxon>
        <taxon>50 kb inversion clade</taxon>
        <taxon>NPAAA clade</taxon>
        <taxon>indigoferoid/millettioid clade</taxon>
        <taxon>Phaseoleae</taxon>
        <taxon>Mucuna</taxon>
    </lineage>
</organism>